<reference evidence="1 2" key="1">
    <citation type="submission" date="2019-09" db="EMBL/GenBank/DDBJ databases">
        <authorList>
            <person name="Vacheron J."/>
            <person name="Dubost A."/>
            <person name="Prigent-Combaret C."/>
            <person name="Muller D."/>
        </authorList>
    </citation>
    <scope>NUCLEOTIDE SEQUENCE [LARGE SCALE GENOMIC DNA]</scope>
    <source>
        <strain evidence="1 2">JV497</strain>
    </source>
</reference>
<sequence>MNTLTPRQKNIIHNCLLDLRDSSSLTTPSFLPATLDKLVTSEGFGIDMSGIYLSTDEDFENIPEYLKEGIAFEFMGEHVVLSFSDGASVISNWCDNNAISDRESILLKCKILKAKFSTED</sequence>
<proteinExistence type="predicted"/>
<comment type="caution">
    <text evidence="1">The sequence shown here is derived from an EMBL/GenBank/DDBJ whole genome shotgun (WGS) entry which is preliminary data.</text>
</comment>
<dbReference type="Proteomes" id="UP000323924">
    <property type="component" value="Unassembled WGS sequence"/>
</dbReference>
<dbReference type="EMBL" id="VWPC01000002">
    <property type="protein sequence ID" value="KAA5845343.1"/>
    <property type="molecule type" value="Genomic_DNA"/>
</dbReference>
<name>A0AB34CCJ9_9PSED</name>
<dbReference type="RefSeq" id="WP_150048381.1">
    <property type="nucleotide sequence ID" value="NZ_VWPC01000002.1"/>
</dbReference>
<organism evidence="1 2">
    <name type="scientific">Pseudomonas chlororaphis</name>
    <dbReference type="NCBI Taxonomy" id="587753"/>
    <lineage>
        <taxon>Bacteria</taxon>
        <taxon>Pseudomonadati</taxon>
        <taxon>Pseudomonadota</taxon>
        <taxon>Gammaproteobacteria</taxon>
        <taxon>Pseudomonadales</taxon>
        <taxon>Pseudomonadaceae</taxon>
        <taxon>Pseudomonas</taxon>
    </lineage>
</organism>
<protein>
    <recommendedName>
        <fullName evidence="3">CdiI immunity protein domain-containing protein</fullName>
    </recommendedName>
</protein>
<evidence type="ECO:0008006" key="3">
    <source>
        <dbReference type="Google" id="ProtNLM"/>
    </source>
</evidence>
<accession>A0AB34CCJ9</accession>
<evidence type="ECO:0000313" key="1">
    <source>
        <dbReference type="EMBL" id="KAA5845343.1"/>
    </source>
</evidence>
<evidence type="ECO:0000313" key="2">
    <source>
        <dbReference type="Proteomes" id="UP000323924"/>
    </source>
</evidence>
<dbReference type="AlphaFoldDB" id="A0AB34CCJ9"/>
<gene>
    <name evidence="1" type="ORF">F2A38_00565</name>
</gene>